<sequence length="409" mass="49461">MKLLKKIFITFFIGYPLMLIAYIFPRNNKLWIISSLNDFNCNSKYFFIFFKEKKPNDISLYWIAKDKKLVNEMKKKGINEVLYMYSLKGIYFLLRSGAYITSYPVEESINFWTMGRAKYINLWHGVGLKYHRFMQSDKKTYFLFKNKITKFIFYPLALNFYKQFDLFLSTTPKMTHLFQTSFRIKNENIIEALYPRCEFLTQDNENILFIIEKYCIHNEKNLIKAIKKYNRSFLYMPTWRDTNPNFIGDIKFNYFLLNEKLKNNNQLFIFKLHPRTPSDSLPKKNFSNILFLKEKLDIYSILPFIDTLITDYSSIYYDVLLNKKIETILFPFDQENYDNNNRNLAYNYNEMTDSNKVYNFSELLRKIENENNDLAVNIEKEKLKEIFWPIDPSKNFDYILSEIKKRVIK</sequence>
<reference evidence="7" key="1">
    <citation type="journal article" date="2017" name="PLoS ONE">
        <title>Genetic diversity of the O antigens of Proteus species and the development of a suspension array for molecular serotyping.</title>
        <authorList>
            <person name="Yu X."/>
            <person name="Torzewska A."/>
            <person name="Zhang X."/>
            <person name="Yin Z."/>
            <person name="Drzewiecka D."/>
            <person name="Cao H."/>
            <person name="Liu B."/>
            <person name="Knirel Y.A."/>
            <person name="Rozalski A."/>
            <person name="Wang L."/>
        </authorList>
    </citation>
    <scope>NUCLEOTIDE SEQUENCE</scope>
    <source>
        <strain evidence="7">TG 276-1</strain>
    </source>
</reference>
<organism evidence="7">
    <name type="scientific">Proteus vulgaris</name>
    <dbReference type="NCBI Taxonomy" id="585"/>
    <lineage>
        <taxon>Bacteria</taxon>
        <taxon>Pseudomonadati</taxon>
        <taxon>Pseudomonadota</taxon>
        <taxon>Gammaproteobacteria</taxon>
        <taxon>Enterobacterales</taxon>
        <taxon>Morganellaceae</taxon>
        <taxon>Proteus</taxon>
    </lineage>
</organism>
<name>A0A385JNI3_PROVU</name>
<evidence type="ECO:0000256" key="6">
    <source>
        <dbReference type="ARBA" id="ARBA00023136"/>
    </source>
</evidence>
<dbReference type="InterPro" id="IPR007554">
    <property type="entry name" value="Glycerophosphate_synth"/>
</dbReference>
<comment type="subcellular location">
    <subcellularLocation>
        <location evidence="1">Cell membrane</location>
        <topology evidence="1">Peripheral membrane protein</topology>
    </subcellularLocation>
</comment>
<comment type="similarity">
    <text evidence="2">Belongs to the CDP-glycerol glycerophosphotransferase family.</text>
</comment>
<dbReference type="GO" id="GO:0005886">
    <property type="term" value="C:plasma membrane"/>
    <property type="evidence" value="ECO:0007669"/>
    <property type="project" value="UniProtKB-SubCell"/>
</dbReference>
<dbReference type="Pfam" id="PF04464">
    <property type="entry name" value="Glyphos_transf"/>
    <property type="match status" value="1"/>
</dbReference>
<dbReference type="Gene3D" id="3.40.50.11820">
    <property type="match status" value="1"/>
</dbReference>
<evidence type="ECO:0000256" key="3">
    <source>
        <dbReference type="ARBA" id="ARBA00022475"/>
    </source>
</evidence>
<dbReference type="InterPro" id="IPR043149">
    <property type="entry name" value="TagF_N"/>
</dbReference>
<dbReference type="PANTHER" id="PTHR37316">
    <property type="entry name" value="TEICHOIC ACID GLYCEROL-PHOSPHATE PRIMASE"/>
    <property type="match status" value="1"/>
</dbReference>
<dbReference type="GO" id="GO:0019350">
    <property type="term" value="P:teichoic acid biosynthetic process"/>
    <property type="evidence" value="ECO:0007669"/>
    <property type="project" value="UniProtKB-KW"/>
</dbReference>
<keyword evidence="3" id="KW-1003">Cell membrane</keyword>
<dbReference type="InterPro" id="IPR051612">
    <property type="entry name" value="Teichoic_Acid_Biosynth"/>
</dbReference>
<dbReference type="InterPro" id="IPR043148">
    <property type="entry name" value="TagF_C"/>
</dbReference>
<protein>
    <submittedName>
        <fullName evidence="7">Uncharacterized protein</fullName>
    </submittedName>
</protein>
<keyword evidence="4" id="KW-0808">Transferase</keyword>
<dbReference type="AlphaFoldDB" id="A0A385JNI3"/>
<dbReference type="EMBL" id="KY710721">
    <property type="protein sequence ID" value="AXY99858.1"/>
    <property type="molecule type" value="Genomic_DNA"/>
</dbReference>
<dbReference type="PANTHER" id="PTHR37316:SF3">
    <property type="entry name" value="TEICHOIC ACID GLYCEROL-PHOSPHATE TRANSFERASE"/>
    <property type="match status" value="1"/>
</dbReference>
<dbReference type="GO" id="GO:0047355">
    <property type="term" value="F:CDP-glycerol glycerophosphotransferase activity"/>
    <property type="evidence" value="ECO:0007669"/>
    <property type="project" value="InterPro"/>
</dbReference>
<evidence type="ECO:0000313" key="7">
    <source>
        <dbReference type="EMBL" id="AXY99858.1"/>
    </source>
</evidence>
<evidence type="ECO:0000256" key="4">
    <source>
        <dbReference type="ARBA" id="ARBA00022679"/>
    </source>
</evidence>
<evidence type="ECO:0000256" key="2">
    <source>
        <dbReference type="ARBA" id="ARBA00010488"/>
    </source>
</evidence>
<keyword evidence="5" id="KW-0777">Teichoic acid biosynthesis</keyword>
<evidence type="ECO:0000256" key="5">
    <source>
        <dbReference type="ARBA" id="ARBA00022944"/>
    </source>
</evidence>
<evidence type="ECO:0000256" key="1">
    <source>
        <dbReference type="ARBA" id="ARBA00004202"/>
    </source>
</evidence>
<keyword evidence="6" id="KW-0472">Membrane</keyword>
<accession>A0A385JNI3</accession>
<proteinExistence type="inferred from homology"/>
<dbReference type="Gene3D" id="3.40.50.12580">
    <property type="match status" value="1"/>
</dbReference>